<sequence>MATGFRQVPMEAESIAKTAFVIPEGYIKYVKMPYGLSNAPVFYQKIISKTLKSFIDSGKVLVYIDDVLLLSDMINEGLAPLRRVLETLTSSDYSVNLKKFTFLSSEIQYRGRVISNDQVRPSMRKVQALVDSPKPRSVKQIRQFLGLAGYIRRYIPNYNQRTACIAHLTKKNMPFEWGVEQDKARQYIIDRLTIEPVHGNIYNPQLPTEVHTNASAIGYGAVLIQIHEGGLRRAVAYLSKKTQGVEPK</sequence>
<keyword evidence="4" id="KW-1185">Reference proteome</keyword>
<dbReference type="SUPFAM" id="SSF56672">
    <property type="entry name" value="DNA/RNA polymerases"/>
    <property type="match status" value="1"/>
</dbReference>
<evidence type="ECO:0000259" key="2">
    <source>
        <dbReference type="PROSITE" id="PS50878"/>
    </source>
</evidence>
<feature type="domain" description="Reverse transcriptase" evidence="2">
    <location>
        <begin position="1"/>
        <end position="114"/>
    </location>
</feature>
<comment type="caution">
    <text evidence="3">The sequence shown here is derived from an EMBL/GenBank/DDBJ whole genome shotgun (WGS) entry which is preliminary data.</text>
</comment>
<proteinExistence type="predicted"/>
<dbReference type="PROSITE" id="PS50878">
    <property type="entry name" value="RT_POL"/>
    <property type="match status" value="1"/>
</dbReference>
<dbReference type="Gene3D" id="3.30.70.270">
    <property type="match status" value="2"/>
</dbReference>
<dbReference type="InterPro" id="IPR051320">
    <property type="entry name" value="Viral_Replic_Matur_Polypro"/>
</dbReference>
<evidence type="ECO:0000256" key="1">
    <source>
        <dbReference type="ARBA" id="ARBA00012493"/>
    </source>
</evidence>
<evidence type="ECO:0000313" key="3">
    <source>
        <dbReference type="EMBL" id="CAK1582532.1"/>
    </source>
</evidence>
<dbReference type="Pfam" id="PF00078">
    <property type="entry name" value="RVT_1"/>
    <property type="match status" value="1"/>
</dbReference>
<dbReference type="InterPro" id="IPR043502">
    <property type="entry name" value="DNA/RNA_pol_sf"/>
</dbReference>
<dbReference type="InterPro" id="IPR000477">
    <property type="entry name" value="RT_dom"/>
</dbReference>
<dbReference type="InterPro" id="IPR041577">
    <property type="entry name" value="RT_RNaseH_2"/>
</dbReference>
<name>A0AAV1KKY5_9NEOP</name>
<dbReference type="EMBL" id="CAVLGL010000046">
    <property type="protein sequence ID" value="CAK1582532.1"/>
    <property type="molecule type" value="Genomic_DNA"/>
</dbReference>
<dbReference type="PANTHER" id="PTHR33064">
    <property type="entry name" value="POL PROTEIN"/>
    <property type="match status" value="1"/>
</dbReference>
<organism evidence="3 4">
    <name type="scientific">Parnassius mnemosyne</name>
    <name type="common">clouded apollo</name>
    <dbReference type="NCBI Taxonomy" id="213953"/>
    <lineage>
        <taxon>Eukaryota</taxon>
        <taxon>Metazoa</taxon>
        <taxon>Ecdysozoa</taxon>
        <taxon>Arthropoda</taxon>
        <taxon>Hexapoda</taxon>
        <taxon>Insecta</taxon>
        <taxon>Pterygota</taxon>
        <taxon>Neoptera</taxon>
        <taxon>Endopterygota</taxon>
        <taxon>Lepidoptera</taxon>
        <taxon>Glossata</taxon>
        <taxon>Ditrysia</taxon>
        <taxon>Papilionoidea</taxon>
        <taxon>Papilionidae</taxon>
        <taxon>Parnassiinae</taxon>
        <taxon>Parnassini</taxon>
        <taxon>Parnassius</taxon>
        <taxon>Driopa</taxon>
    </lineage>
</organism>
<reference evidence="3 4" key="1">
    <citation type="submission" date="2023-11" db="EMBL/GenBank/DDBJ databases">
        <authorList>
            <person name="Hedman E."/>
            <person name="Englund M."/>
            <person name="Stromberg M."/>
            <person name="Nyberg Akerstrom W."/>
            <person name="Nylinder S."/>
            <person name="Jareborg N."/>
            <person name="Kallberg Y."/>
            <person name="Kronander E."/>
        </authorList>
    </citation>
    <scope>NUCLEOTIDE SEQUENCE [LARGE SCALE GENOMIC DNA]</scope>
</reference>
<dbReference type="FunFam" id="3.30.70.270:FF:000020">
    <property type="entry name" value="Transposon Tf2-6 polyprotein-like Protein"/>
    <property type="match status" value="1"/>
</dbReference>
<dbReference type="Pfam" id="PF17919">
    <property type="entry name" value="RT_RNaseH_2"/>
    <property type="match status" value="1"/>
</dbReference>
<dbReference type="CDD" id="cd01647">
    <property type="entry name" value="RT_LTR"/>
    <property type="match status" value="1"/>
</dbReference>
<accession>A0AAV1KKY5</accession>
<protein>
    <recommendedName>
        <fullName evidence="1">RNA-directed DNA polymerase</fullName>
        <ecNumber evidence="1">2.7.7.49</ecNumber>
    </recommendedName>
</protein>
<dbReference type="Proteomes" id="UP001314205">
    <property type="component" value="Unassembled WGS sequence"/>
</dbReference>
<dbReference type="Gene3D" id="3.10.10.10">
    <property type="entry name" value="HIV Type 1 Reverse Transcriptase, subunit A, domain 1"/>
    <property type="match status" value="1"/>
</dbReference>
<dbReference type="AlphaFoldDB" id="A0AAV1KKY5"/>
<gene>
    <name evidence="3" type="ORF">PARMNEM_LOCUS4047</name>
</gene>
<dbReference type="InterPro" id="IPR043128">
    <property type="entry name" value="Rev_trsase/Diguanyl_cyclase"/>
</dbReference>
<dbReference type="PANTHER" id="PTHR33064:SF37">
    <property type="entry name" value="RIBONUCLEASE H"/>
    <property type="match status" value="1"/>
</dbReference>
<dbReference type="GO" id="GO:0003964">
    <property type="term" value="F:RNA-directed DNA polymerase activity"/>
    <property type="evidence" value="ECO:0007669"/>
    <property type="project" value="UniProtKB-EC"/>
</dbReference>
<evidence type="ECO:0000313" key="4">
    <source>
        <dbReference type="Proteomes" id="UP001314205"/>
    </source>
</evidence>
<dbReference type="EC" id="2.7.7.49" evidence="1"/>